<reference evidence="3 4" key="1">
    <citation type="journal article" date="2019" name="Mol. Biol. Evol.">
        <title>Blast fungal genomes show frequent chromosomal changes, gene gains and losses, and effector gene turnover.</title>
        <authorList>
            <person name="Gomez Luciano L.B."/>
            <person name="Jason Tsai I."/>
            <person name="Chuma I."/>
            <person name="Tosa Y."/>
            <person name="Chen Y.H."/>
            <person name="Li J.Y."/>
            <person name="Li M.Y."/>
            <person name="Jade Lu M.Y."/>
            <person name="Nakayashiki H."/>
            <person name="Li W.H."/>
        </authorList>
    </citation>
    <scope>NUCLEOTIDE SEQUENCE [LARGE SCALE GENOMIC DNA]</scope>
    <source>
        <strain evidence="3 4">NI907</strain>
    </source>
</reference>
<keyword evidence="2" id="KW-0732">Signal</keyword>
<dbReference type="KEGG" id="pgri:PgNI_10862"/>
<feature type="compositionally biased region" description="Low complexity" evidence="1">
    <location>
        <begin position="143"/>
        <end position="160"/>
    </location>
</feature>
<feature type="region of interest" description="Disordered" evidence="1">
    <location>
        <begin position="143"/>
        <end position="190"/>
    </location>
</feature>
<feature type="signal peptide" evidence="2">
    <location>
        <begin position="1"/>
        <end position="22"/>
    </location>
</feature>
<dbReference type="Proteomes" id="UP000515153">
    <property type="component" value="Chromosome VII"/>
</dbReference>
<dbReference type="AlphaFoldDB" id="A0A6P8AZR2"/>
<feature type="compositionally biased region" description="Low complexity" evidence="1">
    <location>
        <begin position="385"/>
        <end position="400"/>
    </location>
</feature>
<sequence>MRPSKLLEGLALAASVVPTTIAAPSSGKSLRIDSGGSRTFVPPAAVAGTSHIRHENPTNEATQPAAGAKRHEINRRADNNQNMRLIQSCLDGSADFSVTTLEQLVAGVEGQLRRPVLERILHLIRLKKDEANAVKECADRIISASGNQNQQPGSSSRSQPTHPGHQIDRRSSDGPGPIKYTSVDQLPDRFKKMPKPCDCDDCKNSKADGKLPHDLYHSLEAMSPKERKQVLDQKRAEEKAALDFLTEHLSKKPTQTQSKWPKFPKWGRSSGNRRRRSLDGGDALLEASRISKRVDSRAWVKQCFPLLGKSKADSRSKTRNHGSAEHKEWEPVPEGTLEKKLEECKETLGEYEQFVNGAHAKLQQQTQHPEKSSNHEARPSRRLYKSSSSPYPRRGPGNPSLPNWESDTEVDSRYNGY</sequence>
<protein>
    <submittedName>
        <fullName evidence="4">Uncharacterized protein</fullName>
    </submittedName>
</protein>
<evidence type="ECO:0000313" key="3">
    <source>
        <dbReference type="Proteomes" id="UP000515153"/>
    </source>
</evidence>
<feature type="region of interest" description="Disordered" evidence="1">
    <location>
        <begin position="251"/>
        <end position="278"/>
    </location>
</feature>
<feature type="region of interest" description="Disordered" evidence="1">
    <location>
        <begin position="355"/>
        <end position="417"/>
    </location>
</feature>
<keyword evidence="3" id="KW-1185">Reference proteome</keyword>
<dbReference type="RefSeq" id="XP_030980461.1">
    <property type="nucleotide sequence ID" value="XM_031130836.1"/>
</dbReference>
<evidence type="ECO:0000256" key="1">
    <source>
        <dbReference type="SAM" id="MobiDB-lite"/>
    </source>
</evidence>
<evidence type="ECO:0000313" key="4">
    <source>
        <dbReference type="RefSeq" id="XP_030980461.1"/>
    </source>
</evidence>
<organism evidence="3 4">
    <name type="scientific">Pyricularia grisea</name>
    <name type="common">Crabgrass-specific blast fungus</name>
    <name type="synonym">Magnaporthe grisea</name>
    <dbReference type="NCBI Taxonomy" id="148305"/>
    <lineage>
        <taxon>Eukaryota</taxon>
        <taxon>Fungi</taxon>
        <taxon>Dikarya</taxon>
        <taxon>Ascomycota</taxon>
        <taxon>Pezizomycotina</taxon>
        <taxon>Sordariomycetes</taxon>
        <taxon>Sordariomycetidae</taxon>
        <taxon>Magnaporthales</taxon>
        <taxon>Pyriculariaceae</taxon>
        <taxon>Pyricularia</taxon>
    </lineage>
</organism>
<proteinExistence type="predicted"/>
<feature type="chain" id="PRO_5027535612" evidence="2">
    <location>
        <begin position="23"/>
        <end position="417"/>
    </location>
</feature>
<accession>A0A6P8AZR2</accession>
<dbReference type="GeneID" id="41965741"/>
<gene>
    <name evidence="4" type="ORF">PgNI_10862</name>
</gene>
<evidence type="ECO:0000256" key="2">
    <source>
        <dbReference type="SAM" id="SignalP"/>
    </source>
</evidence>
<reference evidence="4" key="2">
    <citation type="submission" date="2019-10" db="EMBL/GenBank/DDBJ databases">
        <authorList>
            <consortium name="NCBI Genome Project"/>
        </authorList>
    </citation>
    <scope>NUCLEOTIDE SEQUENCE</scope>
    <source>
        <strain evidence="4">NI907</strain>
    </source>
</reference>
<name>A0A6P8AZR2_PYRGI</name>
<feature type="region of interest" description="Disordered" evidence="1">
    <location>
        <begin position="310"/>
        <end position="340"/>
    </location>
</feature>
<feature type="compositionally biased region" description="Basic and acidic residues" evidence="1">
    <location>
        <begin position="368"/>
        <end position="379"/>
    </location>
</feature>
<reference evidence="4" key="3">
    <citation type="submission" date="2025-08" db="UniProtKB">
        <authorList>
            <consortium name="RefSeq"/>
        </authorList>
    </citation>
    <scope>IDENTIFICATION</scope>
    <source>
        <strain evidence="4">NI907</strain>
    </source>
</reference>